<dbReference type="InterPro" id="IPR041429">
    <property type="entry name" value="ITPK1_N"/>
</dbReference>
<dbReference type="GO" id="GO:0052726">
    <property type="term" value="F:inositol-1,3,4-trisphosphate 5-kinase activity"/>
    <property type="evidence" value="ECO:0007669"/>
    <property type="project" value="InterPro"/>
</dbReference>
<protein>
    <recommendedName>
        <fullName evidence="14">Inositol-tetrakisphosphate 1-kinase</fullName>
    </recommendedName>
</protein>
<keyword evidence="4 9" id="KW-0479">Metal-binding</keyword>
<evidence type="ECO:0000256" key="7">
    <source>
        <dbReference type="ARBA" id="ARBA00022840"/>
    </source>
</evidence>
<dbReference type="GO" id="GO:0047325">
    <property type="term" value="F:inositol-3,4,5,6-tetrakisphosphate 1-kinase activity"/>
    <property type="evidence" value="ECO:0007669"/>
    <property type="project" value="InterPro"/>
</dbReference>
<sequence length="293" mass="33240">MRLNGEVSHKEEEEGEKENGNLLPQKVVVVGYALTSKKKKSFMQPKFEVLARKKGIVFIAIDLNKPLSDQGPFDVVLHKMSGKEWCEVIEDYKQNIQKSLSSILQMQYDIYTIGSQCSRMWQILTCPTAMARFVSQGKCRSKLPLVAKPLVVDGTAKSHELFLAYDRFSLSNLNLPWSYKSLSIMEVFSLKFIFFPRVSSATASADDADLDPGIAELPPQPLLERLSRELRSRLGLQLFNIDMIREHGTRDVFYIQSSKFLRVLGMETDVGYGKMPGYEHIFTDFLLNLAPAT</sequence>
<accession>A0AA39VIR6</accession>
<dbReference type="Proteomes" id="UP001168877">
    <property type="component" value="Unassembled WGS sequence"/>
</dbReference>
<dbReference type="EMBL" id="JAUESC010000384">
    <property type="protein sequence ID" value="KAK0582100.1"/>
    <property type="molecule type" value="Genomic_DNA"/>
</dbReference>
<keyword evidence="6" id="KW-0418">Kinase</keyword>
<feature type="domain" description="Inositol 1,3,4-trisphosphate 5/6-kinase ATP-grasp" evidence="10">
    <location>
        <begin position="192"/>
        <end position="287"/>
    </location>
</feature>
<keyword evidence="13" id="KW-1185">Reference proteome</keyword>
<reference evidence="12" key="1">
    <citation type="journal article" date="2022" name="Plant J.">
        <title>Strategies of tolerance reflected in two North American maple genomes.</title>
        <authorList>
            <person name="McEvoy S.L."/>
            <person name="Sezen U.U."/>
            <person name="Trouern-Trend A."/>
            <person name="McMahon S.M."/>
            <person name="Schaberg P.G."/>
            <person name="Yang J."/>
            <person name="Wegrzyn J.L."/>
            <person name="Swenson N.G."/>
        </authorList>
    </citation>
    <scope>NUCLEOTIDE SEQUENCE</scope>
    <source>
        <strain evidence="12">NS2018</strain>
    </source>
</reference>
<evidence type="ECO:0000256" key="5">
    <source>
        <dbReference type="ARBA" id="ARBA00022741"/>
    </source>
</evidence>
<dbReference type="Gene3D" id="3.30.470.20">
    <property type="entry name" value="ATP-grasp fold, B domain"/>
    <property type="match status" value="1"/>
</dbReference>
<evidence type="ECO:0000256" key="8">
    <source>
        <dbReference type="ARBA" id="ARBA00022842"/>
    </source>
</evidence>
<dbReference type="GO" id="GO:0005524">
    <property type="term" value="F:ATP binding"/>
    <property type="evidence" value="ECO:0007669"/>
    <property type="project" value="UniProtKB-KW"/>
</dbReference>
<keyword evidence="3" id="KW-0808">Transferase</keyword>
<dbReference type="Pfam" id="PF17927">
    <property type="entry name" value="Ins134_P3_kin_N"/>
    <property type="match status" value="1"/>
</dbReference>
<dbReference type="GO" id="GO:0000287">
    <property type="term" value="F:magnesium ion binding"/>
    <property type="evidence" value="ECO:0007669"/>
    <property type="project" value="InterPro"/>
</dbReference>
<evidence type="ECO:0000256" key="4">
    <source>
        <dbReference type="ARBA" id="ARBA00022723"/>
    </source>
</evidence>
<reference evidence="12" key="2">
    <citation type="submission" date="2023-06" db="EMBL/GenBank/DDBJ databases">
        <authorList>
            <person name="Swenson N.G."/>
            <person name="Wegrzyn J.L."/>
            <person name="Mcevoy S.L."/>
        </authorList>
    </citation>
    <scope>NUCLEOTIDE SEQUENCE</scope>
    <source>
        <strain evidence="12">NS2018</strain>
        <tissue evidence="12">Leaf</tissue>
    </source>
</reference>
<proteinExistence type="inferred from homology"/>
<evidence type="ECO:0000313" key="13">
    <source>
        <dbReference type="Proteomes" id="UP001168877"/>
    </source>
</evidence>
<evidence type="ECO:0000256" key="2">
    <source>
        <dbReference type="ARBA" id="ARBA00011245"/>
    </source>
</evidence>
<feature type="domain" description="Inositol 1,3,4-trisphosphate 5/6-kinase ATP-grasp" evidence="10">
    <location>
        <begin position="138"/>
        <end position="176"/>
    </location>
</feature>
<dbReference type="Pfam" id="PF05770">
    <property type="entry name" value="Ins134_P3_kin"/>
    <property type="match status" value="2"/>
</dbReference>
<organism evidence="12 13">
    <name type="scientific">Acer saccharum</name>
    <name type="common">Sugar maple</name>
    <dbReference type="NCBI Taxonomy" id="4024"/>
    <lineage>
        <taxon>Eukaryota</taxon>
        <taxon>Viridiplantae</taxon>
        <taxon>Streptophyta</taxon>
        <taxon>Embryophyta</taxon>
        <taxon>Tracheophyta</taxon>
        <taxon>Spermatophyta</taxon>
        <taxon>Magnoliopsida</taxon>
        <taxon>eudicotyledons</taxon>
        <taxon>Gunneridae</taxon>
        <taxon>Pentapetalae</taxon>
        <taxon>rosids</taxon>
        <taxon>malvids</taxon>
        <taxon>Sapindales</taxon>
        <taxon>Sapindaceae</taxon>
        <taxon>Hippocastanoideae</taxon>
        <taxon>Acereae</taxon>
        <taxon>Acer</taxon>
    </lineage>
</organism>
<comment type="subunit">
    <text evidence="2">Monomer.</text>
</comment>
<comment type="caution">
    <text evidence="12">The sequence shown here is derived from an EMBL/GenBank/DDBJ whole genome shotgun (WGS) entry which is preliminary data.</text>
</comment>
<keyword evidence="8 9" id="KW-0460">Magnesium</keyword>
<evidence type="ECO:0000256" key="1">
    <source>
        <dbReference type="ARBA" id="ARBA00009601"/>
    </source>
</evidence>
<feature type="domain" description="Inositol-tetrakisphosphate 1-kinase N-terminal" evidence="11">
    <location>
        <begin position="29"/>
        <end position="95"/>
    </location>
</feature>
<name>A0AA39VIR6_ACESA</name>
<dbReference type="InterPro" id="IPR008656">
    <property type="entry name" value="Inositol_tetrakis-P_1-kinase"/>
</dbReference>
<dbReference type="GO" id="GO:0005737">
    <property type="term" value="C:cytoplasm"/>
    <property type="evidence" value="ECO:0007669"/>
    <property type="project" value="TreeGrafter"/>
</dbReference>
<comment type="cofactor">
    <cofactor evidence="9">
        <name>Mg(2+)</name>
        <dbReference type="ChEBI" id="CHEBI:18420"/>
    </cofactor>
    <text evidence="9">Binds 2 magnesium ions per subunit.</text>
</comment>
<feature type="binding site" evidence="9">
    <location>
        <position position="242"/>
    </location>
    <ligand>
        <name>Mg(2+)</name>
        <dbReference type="ChEBI" id="CHEBI:18420"/>
        <label>1</label>
    </ligand>
</feature>
<evidence type="ECO:0000313" key="12">
    <source>
        <dbReference type="EMBL" id="KAK0582100.1"/>
    </source>
</evidence>
<evidence type="ECO:0008006" key="14">
    <source>
        <dbReference type="Google" id="ProtNLM"/>
    </source>
</evidence>
<evidence type="ECO:0000259" key="10">
    <source>
        <dbReference type="Pfam" id="PF05770"/>
    </source>
</evidence>
<evidence type="ECO:0000256" key="6">
    <source>
        <dbReference type="ARBA" id="ARBA00022777"/>
    </source>
</evidence>
<evidence type="ECO:0000256" key="9">
    <source>
        <dbReference type="PIRSR" id="PIRSR038186-2"/>
    </source>
</evidence>
<evidence type="ECO:0000256" key="3">
    <source>
        <dbReference type="ARBA" id="ARBA00022679"/>
    </source>
</evidence>
<keyword evidence="7" id="KW-0067">ATP-binding</keyword>
<evidence type="ECO:0000259" key="11">
    <source>
        <dbReference type="Pfam" id="PF17927"/>
    </source>
</evidence>
<gene>
    <name evidence="12" type="ORF">LWI29_021487</name>
</gene>
<dbReference type="GO" id="GO:0032957">
    <property type="term" value="P:inositol trisphosphate metabolic process"/>
    <property type="evidence" value="ECO:0007669"/>
    <property type="project" value="InterPro"/>
</dbReference>
<dbReference type="AlphaFoldDB" id="A0AA39VIR6"/>
<dbReference type="InterPro" id="IPR040464">
    <property type="entry name" value="InsP(3)kin_ATP-grasp"/>
</dbReference>
<dbReference type="PIRSF" id="PIRSF038186">
    <property type="entry name" value="ITPK"/>
    <property type="match status" value="1"/>
</dbReference>
<dbReference type="PANTHER" id="PTHR14217">
    <property type="entry name" value="INOSITOL-TETRAKISPHOSPHATE 1-KINASE"/>
    <property type="match status" value="1"/>
</dbReference>
<comment type="similarity">
    <text evidence="1">Belongs to the ITPK1 family.</text>
</comment>
<keyword evidence="5" id="KW-0547">Nucleotide-binding</keyword>
<dbReference type="GO" id="GO:0052725">
    <property type="term" value="F:inositol-1,3,4-trisphosphate 6-kinase activity"/>
    <property type="evidence" value="ECO:0007669"/>
    <property type="project" value="InterPro"/>
</dbReference>
<dbReference type="Gene3D" id="3.40.50.11370">
    <property type="match status" value="1"/>
</dbReference>
<dbReference type="PANTHER" id="PTHR14217:SF19">
    <property type="entry name" value="INOSITOL-TETRAKISPHOSPHATE 1-KINASE 2"/>
    <property type="match status" value="1"/>
</dbReference>